<evidence type="ECO:0000313" key="4">
    <source>
        <dbReference type="Proteomes" id="UP000575985"/>
    </source>
</evidence>
<keyword evidence="4" id="KW-1185">Reference proteome</keyword>
<dbReference type="Pfam" id="PF19590">
    <property type="entry name" value="TrbL_3"/>
    <property type="match status" value="1"/>
</dbReference>
<feature type="region of interest" description="Disordered" evidence="1">
    <location>
        <begin position="393"/>
        <end position="518"/>
    </location>
</feature>
<feature type="transmembrane region" description="Helical" evidence="2">
    <location>
        <begin position="334"/>
        <end position="355"/>
    </location>
</feature>
<feature type="compositionally biased region" description="Low complexity" evidence="1">
    <location>
        <begin position="471"/>
        <end position="489"/>
    </location>
</feature>
<feature type="compositionally biased region" description="Basic and acidic residues" evidence="1">
    <location>
        <begin position="433"/>
        <end position="447"/>
    </location>
</feature>
<dbReference type="InterPro" id="IPR045782">
    <property type="entry name" value="TrbL_3"/>
</dbReference>
<feature type="compositionally biased region" description="Gly residues" evidence="1">
    <location>
        <begin position="454"/>
        <end position="470"/>
    </location>
</feature>
<dbReference type="EMBL" id="JACCFO010000001">
    <property type="protein sequence ID" value="NYI97336.1"/>
    <property type="molecule type" value="Genomic_DNA"/>
</dbReference>
<dbReference type="Proteomes" id="UP000575985">
    <property type="component" value="Unassembled WGS sequence"/>
</dbReference>
<comment type="caution">
    <text evidence="3">The sequence shown here is derived from an EMBL/GenBank/DDBJ whole genome shotgun (WGS) entry which is preliminary data.</text>
</comment>
<protein>
    <submittedName>
        <fullName evidence="3">Uncharacterized protein</fullName>
    </submittedName>
</protein>
<keyword evidence="2" id="KW-0812">Transmembrane</keyword>
<dbReference type="AlphaFoldDB" id="A0A853BRK9"/>
<feature type="transmembrane region" description="Helical" evidence="2">
    <location>
        <begin position="245"/>
        <end position="267"/>
    </location>
</feature>
<name>A0A853BRK9_9ACTN</name>
<proteinExistence type="predicted"/>
<feature type="transmembrane region" description="Helical" evidence="2">
    <location>
        <begin position="301"/>
        <end position="322"/>
    </location>
</feature>
<keyword evidence="2" id="KW-1133">Transmembrane helix</keyword>
<evidence type="ECO:0000313" key="3">
    <source>
        <dbReference type="EMBL" id="NYI97336.1"/>
    </source>
</evidence>
<keyword evidence="2" id="KW-0472">Membrane</keyword>
<feature type="transmembrane region" description="Helical" evidence="2">
    <location>
        <begin position="154"/>
        <end position="175"/>
    </location>
</feature>
<feature type="transmembrane region" description="Helical" evidence="2">
    <location>
        <begin position="273"/>
        <end position="289"/>
    </location>
</feature>
<evidence type="ECO:0000256" key="2">
    <source>
        <dbReference type="SAM" id="Phobius"/>
    </source>
</evidence>
<dbReference type="RefSeq" id="WP_179768707.1">
    <property type="nucleotide sequence ID" value="NZ_JACCFO010000001.1"/>
</dbReference>
<feature type="transmembrane region" description="Helical" evidence="2">
    <location>
        <begin position="114"/>
        <end position="134"/>
    </location>
</feature>
<feature type="compositionally biased region" description="Basic and acidic residues" evidence="1">
    <location>
        <begin position="506"/>
        <end position="518"/>
    </location>
</feature>
<feature type="compositionally biased region" description="Low complexity" evidence="1">
    <location>
        <begin position="406"/>
        <end position="423"/>
    </location>
</feature>
<evidence type="ECO:0000256" key="1">
    <source>
        <dbReference type="SAM" id="MobiDB-lite"/>
    </source>
</evidence>
<organism evidence="3 4">
    <name type="scientific">Streptomonospora nanhaiensis</name>
    <dbReference type="NCBI Taxonomy" id="1323731"/>
    <lineage>
        <taxon>Bacteria</taxon>
        <taxon>Bacillati</taxon>
        <taxon>Actinomycetota</taxon>
        <taxon>Actinomycetes</taxon>
        <taxon>Streptosporangiales</taxon>
        <taxon>Nocardiopsidaceae</taxon>
        <taxon>Streptomonospora</taxon>
    </lineage>
</organism>
<reference evidence="3 4" key="1">
    <citation type="submission" date="2020-07" db="EMBL/GenBank/DDBJ databases">
        <title>Sequencing the genomes of 1000 actinobacteria strains.</title>
        <authorList>
            <person name="Klenk H.-P."/>
        </authorList>
    </citation>
    <scope>NUCLEOTIDE SEQUENCE [LARGE SCALE GENOMIC DNA]</scope>
    <source>
        <strain evidence="3 4">DSM 45927</strain>
    </source>
</reference>
<gene>
    <name evidence="3" type="ORF">HNR12_003613</name>
</gene>
<sequence length="518" mass="51384">MGRELAQGAIQNAFAALARSILEGLGEITAAMGASWAMLDTPDLITNTEPRTGAPQSNLPPAGEGRGDTLALVQILEWASWVALAVCLLALVATGALMAVNTRRGEGSDHLRRLGLVLTATVLVSGATGIATALVGRGPSIQGSGPVVEVQQNLWWYVAGALILSVIIGAAKMAWQQRAEPGKALIQSLITFAVVSGAGVTAVGLMVAAADSFAQWVIEDAADGDFGKRVMQFLHLSNQAGSTGLGVITLIVLGTLAMLVSLVQILLLIVRDGMLVILVAVLPLAAAFTNTEMGMSWFRKCCGWLLAFILYKPAAAIVYATAFELVATDGGEATVSSVVTGIALMLVALVALPALMRMVQPAAAIAGGTPGAGAMAGAASTVGGEIGQGAVRWASSGEGAGGGAAQGSAPAPGRSPGAADAGGADAGGGAGDGDDRTLPKTTAKDEPQGADTALGGGGGGPAAQGAGEGAAEGAAEAAAGPAGFAAAGAEEAKEDAWKGVHAMENMAHDAVEDPDGSR</sequence>
<feature type="transmembrane region" description="Helical" evidence="2">
    <location>
        <begin position="78"/>
        <end position="102"/>
    </location>
</feature>
<accession>A0A853BRK9</accession>